<name>A0A8S1XE06_9CILI</name>
<sequence>MQTKSNSEQSTLNKHRYRQISELLLNHIKLNHKNILKQNSNFRILLNKRTQNSLQNLKKDFEAKQLTLQYFSSFQLISDILTSKINVECLADIQKLCNYLSN</sequence>
<protein>
    <submittedName>
        <fullName evidence="1">Uncharacterized protein</fullName>
    </submittedName>
</protein>
<accession>A0A8S1XE06</accession>
<dbReference type="EMBL" id="CAJJDO010000120">
    <property type="protein sequence ID" value="CAD8199031.1"/>
    <property type="molecule type" value="Genomic_DNA"/>
</dbReference>
<evidence type="ECO:0000313" key="2">
    <source>
        <dbReference type="Proteomes" id="UP000689195"/>
    </source>
</evidence>
<keyword evidence="2" id="KW-1185">Reference proteome</keyword>
<dbReference type="AlphaFoldDB" id="A0A8S1XE06"/>
<evidence type="ECO:0000313" key="1">
    <source>
        <dbReference type="EMBL" id="CAD8199031.1"/>
    </source>
</evidence>
<proteinExistence type="predicted"/>
<organism evidence="1 2">
    <name type="scientific">Paramecium pentaurelia</name>
    <dbReference type="NCBI Taxonomy" id="43138"/>
    <lineage>
        <taxon>Eukaryota</taxon>
        <taxon>Sar</taxon>
        <taxon>Alveolata</taxon>
        <taxon>Ciliophora</taxon>
        <taxon>Intramacronucleata</taxon>
        <taxon>Oligohymenophorea</taxon>
        <taxon>Peniculida</taxon>
        <taxon>Parameciidae</taxon>
        <taxon>Paramecium</taxon>
    </lineage>
</organism>
<dbReference type="OrthoDB" id="303153at2759"/>
<comment type="caution">
    <text evidence="1">The sequence shown here is derived from an EMBL/GenBank/DDBJ whole genome shotgun (WGS) entry which is preliminary data.</text>
</comment>
<gene>
    <name evidence="1" type="ORF">PPENT_87.1.T1200127</name>
</gene>
<reference evidence="1" key="1">
    <citation type="submission" date="2021-01" db="EMBL/GenBank/DDBJ databases">
        <authorList>
            <consortium name="Genoscope - CEA"/>
            <person name="William W."/>
        </authorList>
    </citation>
    <scope>NUCLEOTIDE SEQUENCE</scope>
</reference>
<dbReference type="Proteomes" id="UP000689195">
    <property type="component" value="Unassembled WGS sequence"/>
</dbReference>